<comment type="caution">
    <text evidence="2">The sequence shown here is derived from an EMBL/GenBank/DDBJ whole genome shotgun (WGS) entry which is preliminary data.</text>
</comment>
<gene>
    <name evidence="2" type="ORF">ACFO0G_19280</name>
</gene>
<evidence type="ECO:0000313" key="3">
    <source>
        <dbReference type="Proteomes" id="UP001595778"/>
    </source>
</evidence>
<protein>
    <recommendedName>
        <fullName evidence="4">HNH endonuclease</fullName>
    </recommendedName>
</protein>
<dbReference type="RefSeq" id="WP_376979621.1">
    <property type="nucleotide sequence ID" value="NZ_JBHSDQ010000013.1"/>
</dbReference>
<sequence>MAKNTGNGRRIGQVKDRYQLKNERTGFFDKYDGLGNFIASKSSPGPWKSVEKRNPKKPPRG</sequence>
<evidence type="ECO:0008006" key="4">
    <source>
        <dbReference type="Google" id="ProtNLM"/>
    </source>
</evidence>
<feature type="region of interest" description="Disordered" evidence="1">
    <location>
        <begin position="39"/>
        <end position="61"/>
    </location>
</feature>
<evidence type="ECO:0000256" key="1">
    <source>
        <dbReference type="SAM" id="MobiDB-lite"/>
    </source>
</evidence>
<evidence type="ECO:0000313" key="2">
    <source>
        <dbReference type="EMBL" id="MFC4398241.1"/>
    </source>
</evidence>
<accession>A0ABV8WPF0</accession>
<reference evidence="3" key="1">
    <citation type="journal article" date="2019" name="Int. J. Syst. Evol. Microbiol.">
        <title>The Global Catalogue of Microorganisms (GCM) 10K type strain sequencing project: providing services to taxonomists for standard genome sequencing and annotation.</title>
        <authorList>
            <consortium name="The Broad Institute Genomics Platform"/>
            <consortium name="The Broad Institute Genome Sequencing Center for Infectious Disease"/>
            <person name="Wu L."/>
            <person name="Ma J."/>
        </authorList>
    </citation>
    <scope>NUCLEOTIDE SEQUENCE [LARGE SCALE GENOMIC DNA]</scope>
    <source>
        <strain evidence="3">PJ61</strain>
    </source>
</reference>
<dbReference type="Proteomes" id="UP001595778">
    <property type="component" value="Unassembled WGS sequence"/>
</dbReference>
<dbReference type="EMBL" id="JBHSDQ010000013">
    <property type="protein sequence ID" value="MFC4398241.1"/>
    <property type="molecule type" value="Genomic_DNA"/>
</dbReference>
<keyword evidence="3" id="KW-1185">Reference proteome</keyword>
<name>A0ABV8WPF0_9MICC</name>
<proteinExistence type="predicted"/>
<organism evidence="2 3">
    <name type="scientific">Arthrobacter sedimenti</name>
    <dbReference type="NCBI Taxonomy" id="2694931"/>
    <lineage>
        <taxon>Bacteria</taxon>
        <taxon>Bacillati</taxon>
        <taxon>Actinomycetota</taxon>
        <taxon>Actinomycetes</taxon>
        <taxon>Micrococcales</taxon>
        <taxon>Micrococcaceae</taxon>
        <taxon>Arthrobacter</taxon>
    </lineage>
</organism>